<dbReference type="AlphaFoldDB" id="A0A3Q0JD87"/>
<dbReference type="PANTHER" id="PTHR43290">
    <property type="entry name" value="MEVALONATE KINASE"/>
    <property type="match status" value="1"/>
</dbReference>
<dbReference type="InterPro" id="IPR014721">
    <property type="entry name" value="Ribsml_uS5_D2-typ_fold_subgr"/>
</dbReference>
<dbReference type="PRINTS" id="PR00959">
    <property type="entry name" value="MEVGALKINASE"/>
</dbReference>
<dbReference type="InterPro" id="IPR006204">
    <property type="entry name" value="GHMP_kinase_N_dom"/>
</dbReference>
<dbReference type="GeneID" id="103518939"/>
<proteinExistence type="predicted"/>
<evidence type="ECO:0000256" key="6">
    <source>
        <dbReference type="ARBA" id="ARBA00022840"/>
    </source>
</evidence>
<keyword evidence="8" id="KW-0443">Lipid metabolism</keyword>
<keyword evidence="7" id="KW-0460">Magnesium</keyword>
<dbReference type="InterPro" id="IPR036554">
    <property type="entry name" value="GHMP_kinase_C_sf"/>
</dbReference>
<feature type="domain" description="GHMP kinase N-terminal" evidence="10">
    <location>
        <begin position="30"/>
        <end position="118"/>
    </location>
</feature>
<dbReference type="RefSeq" id="XP_026686396.1">
    <property type="nucleotide sequence ID" value="XM_026830595.1"/>
</dbReference>
<evidence type="ECO:0000313" key="11">
    <source>
        <dbReference type="Proteomes" id="UP000079169"/>
    </source>
</evidence>
<dbReference type="GO" id="GO:0019287">
    <property type="term" value="P:isopentenyl diphosphate biosynthetic process, mevalonate pathway"/>
    <property type="evidence" value="ECO:0007669"/>
    <property type="project" value="UniProtKB-UniPathway"/>
</dbReference>
<evidence type="ECO:0000256" key="8">
    <source>
        <dbReference type="ARBA" id="ARBA00023098"/>
    </source>
</evidence>
<keyword evidence="11" id="KW-1185">Reference proteome</keyword>
<accession>A0A3Q0JD87</accession>
<dbReference type="Pfam" id="PF00288">
    <property type="entry name" value="GHMP_kinases_N"/>
    <property type="match status" value="1"/>
</dbReference>
<dbReference type="KEGG" id="dci:103518939"/>
<evidence type="ECO:0000256" key="1">
    <source>
        <dbReference type="ARBA" id="ARBA00022490"/>
    </source>
</evidence>
<reference evidence="12" key="1">
    <citation type="submission" date="2025-08" db="UniProtKB">
        <authorList>
            <consortium name="RefSeq"/>
        </authorList>
    </citation>
    <scope>IDENTIFICATION</scope>
</reference>
<dbReference type="SUPFAM" id="SSF54211">
    <property type="entry name" value="Ribosomal protein S5 domain 2-like"/>
    <property type="match status" value="1"/>
</dbReference>
<dbReference type="InterPro" id="IPR020568">
    <property type="entry name" value="Ribosomal_Su5_D2-typ_SF"/>
</dbReference>
<dbReference type="Proteomes" id="UP000079169">
    <property type="component" value="Unplaced"/>
</dbReference>
<dbReference type="SUPFAM" id="SSF55060">
    <property type="entry name" value="GHMP Kinase, C-terminal domain"/>
    <property type="match status" value="1"/>
</dbReference>
<dbReference type="GO" id="GO:0006695">
    <property type="term" value="P:cholesterol biosynthetic process"/>
    <property type="evidence" value="ECO:0007669"/>
    <property type="project" value="TreeGrafter"/>
</dbReference>
<evidence type="ECO:0000256" key="9">
    <source>
        <dbReference type="ARBA" id="ARBA00029438"/>
    </source>
</evidence>
<evidence type="ECO:0000256" key="7">
    <source>
        <dbReference type="ARBA" id="ARBA00022842"/>
    </source>
</evidence>
<sequence>MMNRKIGDSPAIQNAMNVITFLLASMLSTMNVKLNTGLMLTISSELVLGAGSGSSASFAVSVAGTVYTLVKWLLGDVEDSNSLDVSISDSVNKWAFLAEQITHGKPSGLDNAVCTWGGLVKLKKLPLSTEISNVLWMGRLEILLIDTGHGKPSGLDNAVCTWGGLVKLKKLPLSTEISYLLWMGRLEILLIDTVIDICKGHDLHAKLTGAGGGGYAYALVPPYARGGLDACVRELERARYTVYRDIQLGGQGFELKIDRCYCVGLKDKVSL</sequence>
<dbReference type="GO" id="GO:0004496">
    <property type="term" value="F:mevalonate kinase activity"/>
    <property type="evidence" value="ECO:0007669"/>
    <property type="project" value="InterPro"/>
</dbReference>
<dbReference type="InterPro" id="IPR006205">
    <property type="entry name" value="Mev_gal_kin"/>
</dbReference>
<organism evidence="11 12">
    <name type="scientific">Diaphorina citri</name>
    <name type="common">Asian citrus psyllid</name>
    <dbReference type="NCBI Taxonomy" id="121845"/>
    <lineage>
        <taxon>Eukaryota</taxon>
        <taxon>Metazoa</taxon>
        <taxon>Ecdysozoa</taxon>
        <taxon>Arthropoda</taxon>
        <taxon>Hexapoda</taxon>
        <taxon>Insecta</taxon>
        <taxon>Pterygota</taxon>
        <taxon>Neoptera</taxon>
        <taxon>Paraneoptera</taxon>
        <taxon>Hemiptera</taxon>
        <taxon>Sternorrhyncha</taxon>
        <taxon>Psylloidea</taxon>
        <taxon>Psyllidae</taxon>
        <taxon>Diaphorininae</taxon>
        <taxon>Diaphorina</taxon>
    </lineage>
</organism>
<dbReference type="STRING" id="121845.A0A3Q0JD87"/>
<dbReference type="PANTHER" id="PTHR43290:SF2">
    <property type="entry name" value="MEVALONATE KINASE"/>
    <property type="match status" value="1"/>
</dbReference>
<evidence type="ECO:0000313" key="12">
    <source>
        <dbReference type="RefSeq" id="XP_026686396.1"/>
    </source>
</evidence>
<evidence type="ECO:0000256" key="3">
    <source>
        <dbReference type="ARBA" id="ARBA00022679"/>
    </source>
</evidence>
<dbReference type="UniPathway" id="UPA00057">
    <property type="reaction ID" value="UER00098"/>
</dbReference>
<dbReference type="Gene3D" id="3.30.230.10">
    <property type="match status" value="2"/>
</dbReference>
<keyword evidence="2" id="KW-0444">Lipid biosynthesis</keyword>
<dbReference type="GO" id="GO:0005524">
    <property type="term" value="F:ATP binding"/>
    <property type="evidence" value="ECO:0007669"/>
    <property type="project" value="UniProtKB-KW"/>
</dbReference>
<keyword evidence="4" id="KW-0547">Nucleotide-binding</keyword>
<evidence type="ECO:0000256" key="4">
    <source>
        <dbReference type="ARBA" id="ARBA00022741"/>
    </source>
</evidence>
<dbReference type="PaxDb" id="121845-A0A3Q0JD87"/>
<keyword evidence="5" id="KW-0418">Kinase</keyword>
<evidence type="ECO:0000259" key="10">
    <source>
        <dbReference type="Pfam" id="PF00288"/>
    </source>
</evidence>
<evidence type="ECO:0000256" key="5">
    <source>
        <dbReference type="ARBA" id="ARBA00022777"/>
    </source>
</evidence>
<evidence type="ECO:0000256" key="2">
    <source>
        <dbReference type="ARBA" id="ARBA00022516"/>
    </source>
</evidence>
<comment type="pathway">
    <text evidence="9">Isoprenoid biosynthesis; isopentenyl diphosphate biosynthesis via mevalonate pathway; isopentenyl diphosphate from (R)-mevalonate: step 1/3.</text>
</comment>
<name>A0A3Q0JD87_DIACI</name>
<protein>
    <submittedName>
        <fullName evidence="12">Mevalonate kinase-like</fullName>
    </submittedName>
</protein>
<gene>
    <name evidence="12" type="primary">LOC103518939</name>
</gene>
<dbReference type="Gene3D" id="3.30.70.890">
    <property type="entry name" value="GHMP kinase, C-terminal domain"/>
    <property type="match status" value="1"/>
</dbReference>
<keyword evidence="1" id="KW-0963">Cytoplasm</keyword>
<keyword evidence="3" id="KW-0808">Transferase</keyword>
<dbReference type="GO" id="GO:0005829">
    <property type="term" value="C:cytosol"/>
    <property type="evidence" value="ECO:0007669"/>
    <property type="project" value="TreeGrafter"/>
</dbReference>
<keyword evidence="6" id="KW-0067">ATP-binding</keyword>